<proteinExistence type="inferred from homology"/>
<keyword evidence="7" id="KW-0965">Cell junction</keyword>
<dbReference type="OrthoDB" id="8928700at2759"/>
<dbReference type="InterPro" id="IPR004031">
    <property type="entry name" value="PMP22/EMP/MP20/Claudin"/>
</dbReference>
<evidence type="ECO:0000313" key="13">
    <source>
        <dbReference type="Proteomes" id="UP000694680"/>
    </source>
</evidence>
<name>A0A8C5I928_GOUWI</name>
<keyword evidence="11" id="KW-0732">Signal</keyword>
<keyword evidence="5" id="KW-1003">Cell membrane</keyword>
<feature type="chain" id="PRO_5034599284" evidence="11">
    <location>
        <begin position="24"/>
        <end position="205"/>
    </location>
</feature>
<dbReference type="Proteomes" id="UP000694680">
    <property type="component" value="Chromosome 4"/>
</dbReference>
<evidence type="ECO:0000256" key="2">
    <source>
        <dbReference type="ARBA" id="ARBA00004651"/>
    </source>
</evidence>
<gene>
    <name evidence="12" type="primary">LOC114461433</name>
</gene>
<evidence type="ECO:0000256" key="5">
    <source>
        <dbReference type="ARBA" id="ARBA00022475"/>
    </source>
</evidence>
<evidence type="ECO:0000256" key="9">
    <source>
        <dbReference type="ARBA" id="ARBA00023136"/>
    </source>
</evidence>
<accession>A0A8C5I928</accession>
<keyword evidence="13" id="KW-1185">Reference proteome</keyword>
<evidence type="ECO:0000256" key="1">
    <source>
        <dbReference type="ARBA" id="ARBA00004435"/>
    </source>
</evidence>
<evidence type="ECO:0000256" key="4">
    <source>
        <dbReference type="ARBA" id="ARBA00022427"/>
    </source>
</evidence>
<protein>
    <submittedName>
        <fullName evidence="12">Claudin-19-like</fullName>
    </submittedName>
</protein>
<feature type="transmembrane region" description="Helical" evidence="10">
    <location>
        <begin position="111"/>
        <end position="133"/>
    </location>
</feature>
<dbReference type="Ensembl" id="ENSGWIT00000059788.1">
    <property type="protein sequence ID" value="ENSGWIP00000055532.1"/>
    <property type="gene ID" value="ENSGWIG00000026410.1"/>
</dbReference>
<feature type="transmembrane region" description="Helical" evidence="10">
    <location>
        <begin position="160"/>
        <end position="179"/>
    </location>
</feature>
<evidence type="ECO:0000256" key="7">
    <source>
        <dbReference type="ARBA" id="ARBA00022949"/>
    </source>
</evidence>
<evidence type="ECO:0000256" key="10">
    <source>
        <dbReference type="SAM" id="Phobius"/>
    </source>
</evidence>
<dbReference type="Pfam" id="PF00822">
    <property type="entry name" value="PMP22_Claudin"/>
    <property type="match status" value="1"/>
</dbReference>
<feature type="transmembrane region" description="Helical" evidence="10">
    <location>
        <begin position="71"/>
        <end position="90"/>
    </location>
</feature>
<dbReference type="PANTHER" id="PTHR12002">
    <property type="entry name" value="CLAUDIN"/>
    <property type="match status" value="1"/>
</dbReference>
<dbReference type="Gene3D" id="1.20.140.150">
    <property type="match status" value="1"/>
</dbReference>
<evidence type="ECO:0000256" key="11">
    <source>
        <dbReference type="SAM" id="SignalP"/>
    </source>
</evidence>
<organism evidence="12 13">
    <name type="scientific">Gouania willdenowi</name>
    <name type="common">Blunt-snouted clingfish</name>
    <name type="synonym">Lepadogaster willdenowi</name>
    <dbReference type="NCBI Taxonomy" id="441366"/>
    <lineage>
        <taxon>Eukaryota</taxon>
        <taxon>Metazoa</taxon>
        <taxon>Chordata</taxon>
        <taxon>Craniata</taxon>
        <taxon>Vertebrata</taxon>
        <taxon>Euteleostomi</taxon>
        <taxon>Actinopterygii</taxon>
        <taxon>Neopterygii</taxon>
        <taxon>Teleostei</taxon>
        <taxon>Neoteleostei</taxon>
        <taxon>Acanthomorphata</taxon>
        <taxon>Ovalentaria</taxon>
        <taxon>Blenniimorphae</taxon>
        <taxon>Blenniiformes</taxon>
        <taxon>Gobiesocoidei</taxon>
        <taxon>Gobiesocidae</taxon>
        <taxon>Gobiesocinae</taxon>
        <taxon>Gouania</taxon>
    </lineage>
</organism>
<keyword evidence="8 10" id="KW-1133">Transmembrane helix</keyword>
<dbReference type="RefSeq" id="XP_028299285.1">
    <property type="nucleotide sequence ID" value="XM_028443484.1"/>
</dbReference>
<reference evidence="12" key="2">
    <citation type="submission" date="2025-08" db="UniProtKB">
        <authorList>
            <consortium name="Ensembl"/>
        </authorList>
    </citation>
    <scope>IDENTIFICATION</scope>
</reference>
<dbReference type="AlphaFoldDB" id="A0A8C5I928"/>
<sequence>MASSGLQLVGFFLSLCGVAVTIAATLMVEWKKQEEGKHEIYEGLWMTCSGHDTTTCELHKSLLELSIEVQVTRGVLLLSLFMSGLALLVSTVGMKCTRFMDGMNKGKSTTAMIGGIMFIASGCLTIAVTSWYVSKIVKIFHDSHHHHHHLHGYDFGKAVFVSWAGGLLTAAGGAFFTCWKCWRPKASQSITSSRIPSNNNKSNYV</sequence>
<comment type="subcellular location">
    <subcellularLocation>
        <location evidence="1">Cell junction</location>
        <location evidence="1">Tight junction</location>
    </subcellularLocation>
    <subcellularLocation>
        <location evidence="2">Cell membrane</location>
        <topology evidence="2">Multi-pass membrane protein</topology>
    </subcellularLocation>
</comment>
<evidence type="ECO:0000256" key="6">
    <source>
        <dbReference type="ARBA" id="ARBA00022692"/>
    </source>
</evidence>
<reference evidence="12" key="3">
    <citation type="submission" date="2025-09" db="UniProtKB">
        <authorList>
            <consortium name="Ensembl"/>
        </authorList>
    </citation>
    <scope>IDENTIFICATION</scope>
</reference>
<evidence type="ECO:0000256" key="3">
    <source>
        <dbReference type="ARBA" id="ARBA00008295"/>
    </source>
</evidence>
<dbReference type="GO" id="GO:0005923">
    <property type="term" value="C:bicellular tight junction"/>
    <property type="evidence" value="ECO:0007669"/>
    <property type="project" value="UniProtKB-SubCell"/>
</dbReference>
<evidence type="ECO:0000313" key="12">
    <source>
        <dbReference type="Ensembl" id="ENSGWIP00000055532.1"/>
    </source>
</evidence>
<keyword evidence="4" id="KW-0796">Tight junction</keyword>
<comment type="similarity">
    <text evidence="3">Belongs to the claudin family.</text>
</comment>
<dbReference type="GO" id="GO:0005886">
    <property type="term" value="C:plasma membrane"/>
    <property type="evidence" value="ECO:0007669"/>
    <property type="project" value="UniProtKB-SubCell"/>
</dbReference>
<dbReference type="PRINTS" id="PR01077">
    <property type="entry name" value="CLAUDIN"/>
</dbReference>
<feature type="signal peptide" evidence="11">
    <location>
        <begin position="1"/>
        <end position="23"/>
    </location>
</feature>
<evidence type="ECO:0000256" key="8">
    <source>
        <dbReference type="ARBA" id="ARBA00022989"/>
    </source>
</evidence>
<dbReference type="GeneID" id="114461433"/>
<reference evidence="12" key="1">
    <citation type="submission" date="2020-06" db="EMBL/GenBank/DDBJ databases">
        <authorList>
            <consortium name="Wellcome Sanger Institute Data Sharing"/>
        </authorList>
    </citation>
    <scope>NUCLEOTIDE SEQUENCE [LARGE SCALE GENOMIC DNA]</scope>
</reference>
<keyword evidence="6 10" id="KW-0812">Transmembrane</keyword>
<dbReference type="GO" id="GO:0005198">
    <property type="term" value="F:structural molecule activity"/>
    <property type="evidence" value="ECO:0007669"/>
    <property type="project" value="InterPro"/>
</dbReference>
<dbReference type="InterPro" id="IPR006187">
    <property type="entry name" value="Claudin"/>
</dbReference>
<keyword evidence="9 10" id="KW-0472">Membrane</keyword>